<keyword evidence="3 6" id="KW-0238">DNA-binding</keyword>
<dbReference type="GO" id="GO:0000981">
    <property type="term" value="F:DNA-binding transcription factor activity, RNA polymerase II-specific"/>
    <property type="evidence" value="ECO:0007669"/>
    <property type="project" value="InterPro"/>
</dbReference>
<dbReference type="Gene3D" id="1.10.10.60">
    <property type="entry name" value="Homeodomain-like"/>
    <property type="match status" value="1"/>
</dbReference>
<proteinExistence type="predicted"/>
<dbReference type="PANTHER" id="PTHR24324">
    <property type="entry name" value="HOMEOBOX PROTEIN HHEX"/>
    <property type="match status" value="1"/>
</dbReference>
<dbReference type="CDD" id="cd00086">
    <property type="entry name" value="homeodomain"/>
    <property type="match status" value="1"/>
</dbReference>
<dbReference type="GO" id="GO:0000978">
    <property type="term" value="F:RNA polymerase II cis-regulatory region sequence-specific DNA binding"/>
    <property type="evidence" value="ECO:0007669"/>
    <property type="project" value="TreeGrafter"/>
</dbReference>
<name>A0AAV0ANQ4_PHAPC</name>
<dbReference type="InterPro" id="IPR009057">
    <property type="entry name" value="Homeodomain-like_sf"/>
</dbReference>
<feature type="DNA-binding region" description="Homeobox" evidence="6">
    <location>
        <begin position="33"/>
        <end position="92"/>
    </location>
</feature>
<organism evidence="10 11">
    <name type="scientific">Phakopsora pachyrhizi</name>
    <name type="common">Asian soybean rust disease fungus</name>
    <dbReference type="NCBI Taxonomy" id="170000"/>
    <lineage>
        <taxon>Eukaryota</taxon>
        <taxon>Fungi</taxon>
        <taxon>Dikarya</taxon>
        <taxon>Basidiomycota</taxon>
        <taxon>Pucciniomycotina</taxon>
        <taxon>Pucciniomycetes</taxon>
        <taxon>Pucciniales</taxon>
        <taxon>Phakopsoraceae</taxon>
        <taxon>Phakopsora</taxon>
    </lineage>
</organism>
<feature type="compositionally biased region" description="Basic and acidic residues" evidence="8">
    <location>
        <begin position="220"/>
        <end position="231"/>
    </location>
</feature>
<evidence type="ECO:0000313" key="11">
    <source>
        <dbReference type="Proteomes" id="UP001153365"/>
    </source>
</evidence>
<dbReference type="PROSITE" id="PS50071">
    <property type="entry name" value="HOMEOBOX_2"/>
    <property type="match status" value="1"/>
</dbReference>
<evidence type="ECO:0000259" key="9">
    <source>
        <dbReference type="PROSITE" id="PS50071"/>
    </source>
</evidence>
<dbReference type="SMART" id="SM00389">
    <property type="entry name" value="HOX"/>
    <property type="match status" value="1"/>
</dbReference>
<comment type="caution">
    <text evidence="10">The sequence shown here is derived from an EMBL/GenBank/DDBJ whole genome shotgun (WGS) entry which is preliminary data.</text>
</comment>
<keyword evidence="4 6" id="KW-0371">Homeobox</keyword>
<feature type="region of interest" description="Disordered" evidence="8">
    <location>
        <begin position="86"/>
        <end position="166"/>
    </location>
</feature>
<comment type="subcellular location">
    <subcellularLocation>
        <location evidence="1">Endomembrane system</location>
        <topology evidence="1">Multi-pass membrane protein</topology>
    </subcellularLocation>
    <subcellularLocation>
        <location evidence="2">Endoplasmic reticulum membrane</location>
    </subcellularLocation>
    <subcellularLocation>
        <location evidence="6 7">Nucleus</location>
    </subcellularLocation>
</comment>
<dbReference type="Proteomes" id="UP001153365">
    <property type="component" value="Unassembled WGS sequence"/>
</dbReference>
<evidence type="ECO:0000256" key="4">
    <source>
        <dbReference type="ARBA" id="ARBA00023155"/>
    </source>
</evidence>
<evidence type="ECO:0000256" key="5">
    <source>
        <dbReference type="ARBA" id="ARBA00023242"/>
    </source>
</evidence>
<dbReference type="GO" id="GO:0030154">
    <property type="term" value="P:cell differentiation"/>
    <property type="evidence" value="ECO:0007669"/>
    <property type="project" value="TreeGrafter"/>
</dbReference>
<dbReference type="InterPro" id="IPR017970">
    <property type="entry name" value="Homeobox_CS"/>
</dbReference>
<keyword evidence="11" id="KW-1185">Reference proteome</keyword>
<dbReference type="GO" id="GO:0005634">
    <property type="term" value="C:nucleus"/>
    <property type="evidence" value="ECO:0007669"/>
    <property type="project" value="UniProtKB-SubCell"/>
</dbReference>
<evidence type="ECO:0000256" key="8">
    <source>
        <dbReference type="SAM" id="MobiDB-lite"/>
    </source>
</evidence>
<feature type="compositionally biased region" description="Polar residues" evidence="8">
    <location>
        <begin position="111"/>
        <end position="129"/>
    </location>
</feature>
<dbReference type="InterPro" id="IPR001356">
    <property type="entry name" value="HD"/>
</dbReference>
<evidence type="ECO:0000256" key="2">
    <source>
        <dbReference type="ARBA" id="ARBA00004586"/>
    </source>
</evidence>
<dbReference type="FunFam" id="1.10.10.60:FF:000020">
    <property type="entry name" value="Ceramide synthase 5"/>
    <property type="match status" value="1"/>
</dbReference>
<dbReference type="InterPro" id="IPR051000">
    <property type="entry name" value="Homeobox_DNA-bind_prot"/>
</dbReference>
<protein>
    <submittedName>
        <fullName evidence="10">Expressed protein</fullName>
    </submittedName>
</protein>
<dbReference type="PROSITE" id="PS00027">
    <property type="entry name" value="HOMEOBOX_1"/>
    <property type="match status" value="1"/>
</dbReference>
<dbReference type="SUPFAM" id="SSF46689">
    <property type="entry name" value="Homeodomain-like"/>
    <property type="match status" value="1"/>
</dbReference>
<keyword evidence="5 6" id="KW-0539">Nucleus</keyword>
<evidence type="ECO:0000313" key="10">
    <source>
        <dbReference type="EMBL" id="CAH7669941.1"/>
    </source>
</evidence>
<evidence type="ECO:0000256" key="1">
    <source>
        <dbReference type="ARBA" id="ARBA00004127"/>
    </source>
</evidence>
<evidence type="ECO:0000256" key="6">
    <source>
        <dbReference type="PROSITE-ProRule" id="PRU00108"/>
    </source>
</evidence>
<feature type="compositionally biased region" description="Polar residues" evidence="8">
    <location>
        <begin position="233"/>
        <end position="244"/>
    </location>
</feature>
<dbReference type="EMBL" id="CALTRL010000861">
    <property type="protein sequence ID" value="CAH7669941.1"/>
    <property type="molecule type" value="Genomic_DNA"/>
</dbReference>
<evidence type="ECO:0000256" key="7">
    <source>
        <dbReference type="RuleBase" id="RU000682"/>
    </source>
</evidence>
<gene>
    <name evidence="10" type="ORF">PPACK8108_LOCUS4608</name>
</gene>
<accession>A0AAV0ANQ4</accession>
<feature type="region of interest" description="Disordered" evidence="8">
    <location>
        <begin position="209"/>
        <end position="244"/>
    </location>
</feature>
<feature type="domain" description="Homeobox" evidence="9">
    <location>
        <begin position="31"/>
        <end position="91"/>
    </location>
</feature>
<evidence type="ECO:0000256" key="3">
    <source>
        <dbReference type="ARBA" id="ARBA00023125"/>
    </source>
</evidence>
<dbReference type="Pfam" id="PF00046">
    <property type="entry name" value="Homeodomain"/>
    <property type="match status" value="1"/>
</dbReference>
<dbReference type="AlphaFoldDB" id="A0AAV0ANQ4"/>
<dbReference type="GO" id="GO:0005789">
    <property type="term" value="C:endoplasmic reticulum membrane"/>
    <property type="evidence" value="ECO:0007669"/>
    <property type="project" value="UniProtKB-SubCell"/>
</dbReference>
<dbReference type="PANTHER" id="PTHR24324:SF9">
    <property type="entry name" value="HOMEOBOX DOMAIN-CONTAINING PROTEIN"/>
    <property type="match status" value="1"/>
</dbReference>
<reference evidence="10" key="1">
    <citation type="submission" date="2022-06" db="EMBL/GenBank/DDBJ databases">
        <authorList>
            <consortium name="SYNGENTA / RWTH Aachen University"/>
        </authorList>
    </citation>
    <scope>NUCLEOTIDE SEQUENCE</scope>
</reference>
<sequence>MLHHRPYNQHLSHVTGWHGGLDGYSSAFYDPFQIKHRRRTTPAQLGVLEAQFESNCKPDVVLRKQLAEQLDMTPREVQVWFQNRRAKTKKLEKRAEQESGKPGGETEGNPFISNQVTLSPPTSVFTGPSSGHACGLTVVRNESPEEDSLASNREQVDEGDSENSVLTHHRLEAERRIRSHSLHHHPYFLPPWSNQHPNQSNALSSLVTNSMFSSSGPSDEESKSSDRRDSHASIASSMTTTNSSIAITPTTTDFVHDDAITMVTGSGYPDGYDPRRRSSCPAEFIQSFDHFGLSQHAISSLHPLATNFESGSASQTSCDSKTQSEWMNGGSQATALDPCNSSYLSNWTGGVEDWKLDASREGGLPRRHSMASIRASEPVRISQLGQQSVNEEHSFMVFSENKAPNRIEKPIKIMGGCSNGVGPGGYARRSSTSVLLNSIEEHPVSSWNP</sequence>